<dbReference type="AlphaFoldDB" id="A0AAD3SS49"/>
<name>A0AAD3SS49_NEPGR</name>
<proteinExistence type="predicted"/>
<organism evidence="2 3">
    <name type="scientific">Nepenthes gracilis</name>
    <name type="common">Slender pitcher plant</name>
    <dbReference type="NCBI Taxonomy" id="150966"/>
    <lineage>
        <taxon>Eukaryota</taxon>
        <taxon>Viridiplantae</taxon>
        <taxon>Streptophyta</taxon>
        <taxon>Embryophyta</taxon>
        <taxon>Tracheophyta</taxon>
        <taxon>Spermatophyta</taxon>
        <taxon>Magnoliopsida</taxon>
        <taxon>eudicotyledons</taxon>
        <taxon>Gunneridae</taxon>
        <taxon>Pentapetalae</taxon>
        <taxon>Caryophyllales</taxon>
        <taxon>Nepenthaceae</taxon>
        <taxon>Nepenthes</taxon>
    </lineage>
</organism>
<comment type="caution">
    <text evidence="2">The sequence shown here is derived from an EMBL/GenBank/DDBJ whole genome shotgun (WGS) entry which is preliminary data.</text>
</comment>
<keyword evidence="3" id="KW-1185">Reference proteome</keyword>
<sequence length="96" mass="10656">MLYKVASKGRKICREAAKGGAIMPFQGGGAGHCIGTRSLSYAAYHMTPYRTPITLPRNGGNLWYRQFDDEVRRQSPRFNPSLGQTNGTVQFPSQPH</sequence>
<dbReference type="EMBL" id="BSYO01000015">
    <property type="protein sequence ID" value="GMH15366.1"/>
    <property type="molecule type" value="Genomic_DNA"/>
</dbReference>
<gene>
    <name evidence="2" type="ORF">Nepgr_017207</name>
</gene>
<accession>A0AAD3SS49</accession>
<reference evidence="2" key="1">
    <citation type="submission" date="2023-05" db="EMBL/GenBank/DDBJ databases">
        <title>Nepenthes gracilis genome sequencing.</title>
        <authorList>
            <person name="Fukushima K."/>
        </authorList>
    </citation>
    <scope>NUCLEOTIDE SEQUENCE</scope>
    <source>
        <strain evidence="2">SING2019-196</strain>
    </source>
</reference>
<dbReference type="Proteomes" id="UP001279734">
    <property type="component" value="Unassembled WGS sequence"/>
</dbReference>
<evidence type="ECO:0000313" key="3">
    <source>
        <dbReference type="Proteomes" id="UP001279734"/>
    </source>
</evidence>
<evidence type="ECO:0000256" key="1">
    <source>
        <dbReference type="SAM" id="MobiDB-lite"/>
    </source>
</evidence>
<protein>
    <submittedName>
        <fullName evidence="2">Uncharacterized protein</fullName>
    </submittedName>
</protein>
<feature type="compositionally biased region" description="Polar residues" evidence="1">
    <location>
        <begin position="76"/>
        <end position="96"/>
    </location>
</feature>
<feature type="region of interest" description="Disordered" evidence="1">
    <location>
        <begin position="74"/>
        <end position="96"/>
    </location>
</feature>
<evidence type="ECO:0000313" key="2">
    <source>
        <dbReference type="EMBL" id="GMH15366.1"/>
    </source>
</evidence>